<evidence type="ECO:0000256" key="2">
    <source>
        <dbReference type="ARBA" id="ARBA00006683"/>
    </source>
</evidence>
<dbReference type="GO" id="GO:0004715">
    <property type="term" value="F:non-membrane spanning protein tyrosine kinase activity"/>
    <property type="evidence" value="ECO:0007669"/>
    <property type="project" value="UniProtKB-EC"/>
</dbReference>
<evidence type="ECO:0000256" key="3">
    <source>
        <dbReference type="ARBA" id="ARBA00022475"/>
    </source>
</evidence>
<evidence type="ECO:0000259" key="10">
    <source>
        <dbReference type="Pfam" id="PF02706"/>
    </source>
</evidence>
<feature type="domain" description="Polysaccharide chain length determinant N-terminal" evidence="10">
    <location>
        <begin position="7"/>
        <end position="96"/>
    </location>
</feature>
<keyword evidence="3" id="KW-1003">Cell membrane</keyword>
<evidence type="ECO:0000256" key="4">
    <source>
        <dbReference type="ARBA" id="ARBA00022692"/>
    </source>
</evidence>
<dbReference type="PANTHER" id="PTHR32309">
    <property type="entry name" value="TYROSINE-PROTEIN KINASE"/>
    <property type="match status" value="1"/>
</dbReference>
<dbReference type="InterPro" id="IPR027417">
    <property type="entry name" value="P-loop_NTPase"/>
</dbReference>
<keyword evidence="7" id="KW-1133">Transmembrane helix</keyword>
<reference evidence="11 12" key="1">
    <citation type="journal article" date="2019" name="Nat. Med.">
        <title>A library of human gut bacterial isolates paired with longitudinal multiomics data enables mechanistic microbiome research.</title>
        <authorList>
            <person name="Poyet M."/>
            <person name="Groussin M."/>
            <person name="Gibbons S.M."/>
            <person name="Avila-Pacheco J."/>
            <person name="Jiang X."/>
            <person name="Kearney S.M."/>
            <person name="Perrotta A.R."/>
            <person name="Berdy B."/>
            <person name="Zhao S."/>
            <person name="Lieberman T.D."/>
            <person name="Swanson P.K."/>
            <person name="Smith M."/>
            <person name="Roesemann S."/>
            <person name="Alexander J.E."/>
            <person name="Rich S.A."/>
            <person name="Livny J."/>
            <person name="Vlamakis H."/>
            <person name="Clish C."/>
            <person name="Bullock K."/>
            <person name="Deik A."/>
            <person name="Scott J."/>
            <person name="Pierce K.A."/>
            <person name="Xavier R.J."/>
            <person name="Alm E.J."/>
        </authorList>
    </citation>
    <scope>NUCLEOTIDE SEQUENCE [LARGE SCALE GENOMIC DNA]</scope>
    <source>
        <strain evidence="11 12">BIOML-A2</strain>
    </source>
</reference>
<dbReference type="Proteomes" id="UP000429211">
    <property type="component" value="Unassembled WGS sequence"/>
</dbReference>
<organism evidence="11 12">
    <name type="scientific">Bifidobacterium dentium</name>
    <dbReference type="NCBI Taxonomy" id="1689"/>
    <lineage>
        <taxon>Bacteria</taxon>
        <taxon>Bacillati</taxon>
        <taxon>Actinomycetota</taxon>
        <taxon>Actinomycetes</taxon>
        <taxon>Bifidobacteriales</taxon>
        <taxon>Bifidobacteriaceae</taxon>
        <taxon>Bifidobacterium</taxon>
    </lineage>
</organism>
<dbReference type="NCBIfam" id="TIGR01007">
    <property type="entry name" value="eps_fam"/>
    <property type="match status" value="1"/>
</dbReference>
<evidence type="ECO:0000256" key="1">
    <source>
        <dbReference type="ARBA" id="ARBA00004651"/>
    </source>
</evidence>
<proteinExistence type="inferred from homology"/>
<evidence type="ECO:0000256" key="9">
    <source>
        <dbReference type="SAM" id="MobiDB-lite"/>
    </source>
</evidence>
<comment type="caution">
    <text evidence="11">The sequence shown here is derived from an EMBL/GenBank/DDBJ whole genome shotgun (WGS) entry which is preliminary data.</text>
</comment>
<dbReference type="InterPro" id="IPR003856">
    <property type="entry name" value="LPS_length_determ_N"/>
</dbReference>
<dbReference type="Pfam" id="PF10609">
    <property type="entry name" value="ParA"/>
    <property type="match status" value="1"/>
</dbReference>
<keyword evidence="4" id="KW-0812">Transmembrane</keyword>
<accession>A0A7J5TKJ3</accession>
<evidence type="ECO:0000256" key="7">
    <source>
        <dbReference type="ARBA" id="ARBA00022989"/>
    </source>
</evidence>
<dbReference type="Gene3D" id="3.40.50.300">
    <property type="entry name" value="P-loop containing nucleotide triphosphate hydrolases"/>
    <property type="match status" value="1"/>
</dbReference>
<dbReference type="CDD" id="cd05387">
    <property type="entry name" value="BY-kinase"/>
    <property type="match status" value="1"/>
</dbReference>
<dbReference type="InterPro" id="IPR005702">
    <property type="entry name" value="Wzc-like_C"/>
</dbReference>
<sequence>MRGNMTISDVLRAIKKHWIVEIVLFCAVVGVVAGKTFTTTPVYTASTEILAQYSSALSSGDTATSNQQYSNGTSPTSLYPNLVQSDEVLQATIDNLGLHTTPSALRSNVSAVSNDASSIIYIYATDSDPKQTVRIVDELVKQLKKQADAMAGVSTNVSFAVIQAPVEPTSASSPNVKANLAIGIVAGAIIAMLGAVIREMFDKGINDAADVQSIVRDPILASVPKTHTVSDGVPAVIAKPRGRAAEEIRRLTTNISFVTPKDLKQPNVIIVTSANPREGKTTVSVNMAASFAEKGKSVLLIDADVRHPSVAPALGMNSGVGLVSLLAGEVSAKEAIQPYWKSFLHVLPAEEQKTPSGIILGSDVMRQLIDQAAERYDYVIIDTAPMTVANDAAVFAEQGGVLLLVVGQGIAQKKALREVVKEFRMSKTAIRGVVLNMVSVNNAGRSSYYYYEDHEDGSSSRKKSKSRAARSKK</sequence>
<evidence type="ECO:0000313" key="11">
    <source>
        <dbReference type="EMBL" id="KAB7462541.1"/>
    </source>
</evidence>
<comment type="similarity">
    <text evidence="2">Belongs to the CpsC/CapA family.</text>
</comment>
<dbReference type="EMBL" id="WDPD01000001">
    <property type="protein sequence ID" value="KAB7462541.1"/>
    <property type="molecule type" value="Genomic_DNA"/>
</dbReference>
<feature type="region of interest" description="Disordered" evidence="9">
    <location>
        <begin position="452"/>
        <end position="473"/>
    </location>
</feature>
<dbReference type="PANTHER" id="PTHR32309:SF13">
    <property type="entry name" value="FERRIC ENTEROBACTIN TRANSPORT PROTEIN FEPE"/>
    <property type="match status" value="1"/>
</dbReference>
<evidence type="ECO:0000313" key="12">
    <source>
        <dbReference type="Proteomes" id="UP000429211"/>
    </source>
</evidence>
<dbReference type="AlphaFoldDB" id="A0A7J5TKJ3"/>
<evidence type="ECO:0000256" key="8">
    <source>
        <dbReference type="ARBA" id="ARBA00023136"/>
    </source>
</evidence>
<gene>
    <name evidence="11" type="ORF">GBB04_01860</name>
</gene>
<evidence type="ECO:0000256" key="5">
    <source>
        <dbReference type="ARBA" id="ARBA00022741"/>
    </source>
</evidence>
<dbReference type="GO" id="GO:0005886">
    <property type="term" value="C:plasma membrane"/>
    <property type="evidence" value="ECO:0007669"/>
    <property type="project" value="UniProtKB-SubCell"/>
</dbReference>
<dbReference type="SUPFAM" id="SSF52540">
    <property type="entry name" value="P-loop containing nucleoside triphosphate hydrolases"/>
    <property type="match status" value="1"/>
</dbReference>
<feature type="compositionally biased region" description="Basic residues" evidence="9">
    <location>
        <begin position="460"/>
        <end position="473"/>
    </location>
</feature>
<keyword evidence="11" id="KW-0418">Kinase</keyword>
<evidence type="ECO:0000256" key="6">
    <source>
        <dbReference type="ARBA" id="ARBA00022840"/>
    </source>
</evidence>
<keyword evidence="11" id="KW-0808">Transferase</keyword>
<keyword evidence="8" id="KW-0472">Membrane</keyword>
<comment type="subcellular location">
    <subcellularLocation>
        <location evidence="1">Cell membrane</location>
        <topology evidence="1">Multi-pass membrane protein</topology>
    </subcellularLocation>
</comment>
<dbReference type="Pfam" id="PF02706">
    <property type="entry name" value="Wzz"/>
    <property type="match status" value="1"/>
</dbReference>
<dbReference type="InterPro" id="IPR033756">
    <property type="entry name" value="YlxH/NBP35"/>
</dbReference>
<dbReference type="EC" id="2.7.10.2" evidence="11"/>
<dbReference type="InterPro" id="IPR050445">
    <property type="entry name" value="Bact_polysacc_biosynth/exp"/>
</dbReference>
<protein>
    <submittedName>
        <fullName evidence="11">Polysaccharide biosynthesis tyrosine autokinase</fullName>
        <ecNumber evidence="11">2.7.10.2</ecNumber>
    </submittedName>
</protein>
<dbReference type="GO" id="GO:0005524">
    <property type="term" value="F:ATP binding"/>
    <property type="evidence" value="ECO:0007669"/>
    <property type="project" value="UniProtKB-KW"/>
</dbReference>
<keyword evidence="6" id="KW-0067">ATP-binding</keyword>
<keyword evidence="5" id="KW-0547">Nucleotide-binding</keyword>
<name>A0A7J5TKJ3_9BIFI</name>